<sequence length="570" mass="66194">MTNYEPVLKIGHNCSVENSKMTTKIYLSQIKIKTELPLKVFGNFPAKSKTNSRNDGLYQSQRILMFPENSNMAVLLMTELQNHQDCKRTQEIRKHQEQMAFQKGQDTQDFKGDAGIPGLLGLNGPKGEPGVPLIENHLNTQDNQDKKIFENFLERKENLDSQDFQDNEDNKFQKQPDGQDHHVFKKRTDSQNFQDKRDNLDLTDFQEQQDLRGELERPRQPGKKFFQDFAERGESGALVLREMDSKLLQYEQRLFQDLMSQDSQQRDPRSNEIPEKNVEWTIFQAYQDSRENWEKPDLWDKRVTFRNQERKWFSTNKMRTRDCEVARSSTIRWKERRLRFSRSSRKRHAPKRRLRKERTTRNSRTRTTVMRFATTARIFRIFRNHDRKRPFRPEAKGESEVPGYTREKRGGGLPGKDVLRLQPPRPPGLQNVVKPGEKQTPGLPGASALRGEKECRDSINHYEMTDHQDFHDSGQSGQTEIRRAPDLPKALETDSFLSSSLQPPRCQDVRGGGVTHIPCCKLKETSNPITETSNTMNPASKDIPPCHFCDMTSITSATTPRKITNRTGSQ</sequence>
<evidence type="ECO:0000313" key="2">
    <source>
        <dbReference type="EMBL" id="EFO85566.1"/>
    </source>
</evidence>
<proteinExistence type="predicted"/>
<name>E3N4K5_CAERE</name>
<feature type="region of interest" description="Disordered" evidence="1">
    <location>
        <begin position="389"/>
        <end position="450"/>
    </location>
</feature>
<accession>E3N4K5</accession>
<dbReference type="AlphaFoldDB" id="E3N4K5"/>
<gene>
    <name evidence="2" type="ORF">CRE_29139</name>
</gene>
<protein>
    <submittedName>
        <fullName evidence="2">Uncharacterized protein</fullName>
    </submittedName>
</protein>
<dbReference type="HOGENOM" id="CLU_478373_0_0_1"/>
<evidence type="ECO:0000313" key="3">
    <source>
        <dbReference type="Proteomes" id="UP000008281"/>
    </source>
</evidence>
<dbReference type="EMBL" id="DS268526">
    <property type="protein sequence ID" value="EFO85566.1"/>
    <property type="molecule type" value="Genomic_DNA"/>
</dbReference>
<reference evidence="2" key="1">
    <citation type="submission" date="2007-07" db="EMBL/GenBank/DDBJ databases">
        <title>PCAP assembly of the Caenorhabditis remanei genome.</title>
        <authorList>
            <consortium name="The Caenorhabditis remanei Sequencing Consortium"/>
            <person name="Wilson R.K."/>
        </authorList>
    </citation>
    <scope>NUCLEOTIDE SEQUENCE [LARGE SCALE GENOMIC DNA]</scope>
    <source>
        <strain evidence="2">PB4641</strain>
    </source>
</reference>
<organism evidence="3">
    <name type="scientific">Caenorhabditis remanei</name>
    <name type="common">Caenorhabditis vulgaris</name>
    <dbReference type="NCBI Taxonomy" id="31234"/>
    <lineage>
        <taxon>Eukaryota</taxon>
        <taxon>Metazoa</taxon>
        <taxon>Ecdysozoa</taxon>
        <taxon>Nematoda</taxon>
        <taxon>Chromadorea</taxon>
        <taxon>Rhabditida</taxon>
        <taxon>Rhabditina</taxon>
        <taxon>Rhabditomorpha</taxon>
        <taxon>Rhabditoidea</taxon>
        <taxon>Rhabditidae</taxon>
        <taxon>Peloderinae</taxon>
        <taxon>Caenorhabditis</taxon>
    </lineage>
</organism>
<feature type="region of interest" description="Disordered" evidence="1">
    <location>
        <begin position="339"/>
        <end position="366"/>
    </location>
</feature>
<dbReference type="Proteomes" id="UP000008281">
    <property type="component" value="Unassembled WGS sequence"/>
</dbReference>
<feature type="compositionally biased region" description="Basic residues" evidence="1">
    <location>
        <begin position="339"/>
        <end position="364"/>
    </location>
</feature>
<keyword evidence="3" id="KW-1185">Reference proteome</keyword>
<dbReference type="STRING" id="31234.E3N4K5"/>
<feature type="region of interest" description="Disordered" evidence="1">
    <location>
        <begin position="160"/>
        <end position="198"/>
    </location>
</feature>
<feature type="compositionally biased region" description="Basic and acidic residues" evidence="1">
    <location>
        <begin position="168"/>
        <end position="198"/>
    </location>
</feature>
<feature type="compositionally biased region" description="Basic and acidic residues" evidence="1">
    <location>
        <begin position="391"/>
        <end position="410"/>
    </location>
</feature>
<dbReference type="InParanoid" id="E3N4K5"/>
<evidence type="ECO:0000256" key="1">
    <source>
        <dbReference type="SAM" id="MobiDB-lite"/>
    </source>
</evidence>